<proteinExistence type="predicted"/>
<accession>I3USR0</accession>
<evidence type="ECO:0000313" key="1">
    <source>
        <dbReference type="EMBL" id="AFK68531.1"/>
    </source>
</evidence>
<dbReference type="AlphaFoldDB" id="I3USR0"/>
<reference evidence="1 2" key="1">
    <citation type="journal article" date="2012" name="J. Bacteriol.">
        <title>Complete Genome Sequence of the Naphthalene-Degrading Pseudomonas putida Strain ND6.</title>
        <authorList>
            <person name="Li S."/>
            <person name="Zhao H."/>
            <person name="Li Y."/>
            <person name="Niu S."/>
            <person name="Cai B."/>
        </authorList>
    </citation>
    <scope>NUCLEOTIDE SEQUENCE [LARGE SCALE GENOMIC DNA]</scope>
    <source>
        <strain evidence="1 2">ND6</strain>
    </source>
</reference>
<protein>
    <submittedName>
        <fullName evidence="1">Uncharacterized protein</fullName>
    </submittedName>
</protein>
<name>I3USR0_PSEPU</name>
<dbReference type="EMBL" id="CP003588">
    <property type="protein sequence ID" value="AFK68531.1"/>
    <property type="molecule type" value="Genomic_DNA"/>
</dbReference>
<dbReference type="Proteomes" id="UP000005268">
    <property type="component" value="Chromosome"/>
</dbReference>
<dbReference type="HOGENOM" id="CLU_3331807_0_0_6"/>
<sequence length="38" mass="4199">MKLGAALRPIRGQARSYNDLLTPSNGLNADQRAVRRSM</sequence>
<evidence type="ECO:0000313" key="2">
    <source>
        <dbReference type="Proteomes" id="UP000005268"/>
    </source>
</evidence>
<dbReference type="KEGG" id="ppi:YSA_03244"/>
<gene>
    <name evidence="1" type="ORF">YSA_03244</name>
</gene>
<organism evidence="1 2">
    <name type="scientific">Pseudomonas putida ND6</name>
    <dbReference type="NCBI Taxonomy" id="231023"/>
    <lineage>
        <taxon>Bacteria</taxon>
        <taxon>Pseudomonadati</taxon>
        <taxon>Pseudomonadota</taxon>
        <taxon>Gammaproteobacteria</taxon>
        <taxon>Pseudomonadales</taxon>
        <taxon>Pseudomonadaceae</taxon>
        <taxon>Pseudomonas</taxon>
    </lineage>
</organism>